<organism evidence="3 4">
    <name type="scientific">Chromobacterium fluminis</name>
    <dbReference type="NCBI Taxonomy" id="3044269"/>
    <lineage>
        <taxon>Bacteria</taxon>
        <taxon>Pseudomonadati</taxon>
        <taxon>Pseudomonadota</taxon>
        <taxon>Betaproteobacteria</taxon>
        <taxon>Neisseriales</taxon>
        <taxon>Chromobacteriaceae</taxon>
        <taxon>Chromobacterium</taxon>
    </lineage>
</organism>
<reference evidence="3 4" key="1">
    <citation type="submission" date="2020-03" db="EMBL/GenBank/DDBJ databases">
        <title>Draft genome sequence of environmentally isolated cultures.</title>
        <authorList>
            <person name="Wilson H.S."/>
            <person name="De Leon M.E."/>
        </authorList>
    </citation>
    <scope>NUCLEOTIDE SEQUENCE [LARGE SCALE GENOMIC DNA]</scope>
    <source>
        <strain evidence="3 4">HSC-31F16</strain>
    </source>
</reference>
<keyword evidence="4" id="KW-1185">Reference proteome</keyword>
<proteinExistence type="predicted"/>
<dbReference type="SUPFAM" id="SSF56349">
    <property type="entry name" value="DNA breaking-rejoining enzymes"/>
    <property type="match status" value="1"/>
</dbReference>
<protein>
    <submittedName>
        <fullName evidence="3">Tyrosine-type recombinase/integrase</fullName>
    </submittedName>
</protein>
<evidence type="ECO:0000313" key="4">
    <source>
        <dbReference type="Proteomes" id="UP001515641"/>
    </source>
</evidence>
<dbReference type="Pfam" id="PF00589">
    <property type="entry name" value="Phage_integrase"/>
    <property type="match status" value="1"/>
</dbReference>
<accession>A0ABX0LA88</accession>
<feature type="domain" description="Tyr recombinase" evidence="2">
    <location>
        <begin position="149"/>
        <end position="370"/>
    </location>
</feature>
<dbReference type="PROSITE" id="PS51898">
    <property type="entry name" value="TYR_RECOMBINASE"/>
    <property type="match status" value="1"/>
</dbReference>
<name>A0ABX0LA88_9NEIS</name>
<evidence type="ECO:0000256" key="1">
    <source>
        <dbReference type="ARBA" id="ARBA00023172"/>
    </source>
</evidence>
<sequence length="378" mass="43128">MPLLVAGSPLGLPIPLAARYAITRFRSRGLAANTICQRLMALALFYQFLAEHGIELEERASKRQFLTQEELVGLSDYCRQPHAASKQAVVTPSFALLRYTVAIDYFCWVAEPIIARIVDDARRDAAYGALQSFLKITRSIAPRRVLVQSERLGLLPEQRTLFLRVIQPGSPENPFRPELQFRNYVMLLLEFQLGPRGGEVLGLKTFDVDFSVSPATLTIHRRHDDRDDPRATPAATKTYGRLLAIGDHLRDVLDVWLSKEHRGNKARYPAAAKHPYLFVNYRGEPLSIRGFRKIIETLRRRHPTLGGLCHHILRHDWNDRWVDAAEEEGWDSNISLRDQKYAMGWSDNSSMPLRYAKRAIRNSTNKKILRLHAKGASK</sequence>
<dbReference type="RefSeq" id="WP_166454205.1">
    <property type="nucleotide sequence ID" value="NZ_JAAOMA010000070.1"/>
</dbReference>
<keyword evidence="1" id="KW-0233">DNA recombination</keyword>
<dbReference type="Gene3D" id="1.10.443.10">
    <property type="entry name" value="Intergrase catalytic core"/>
    <property type="match status" value="1"/>
</dbReference>
<dbReference type="Proteomes" id="UP001515641">
    <property type="component" value="Unassembled WGS sequence"/>
</dbReference>
<dbReference type="InterPro" id="IPR011010">
    <property type="entry name" value="DNA_brk_join_enz"/>
</dbReference>
<evidence type="ECO:0000259" key="2">
    <source>
        <dbReference type="PROSITE" id="PS51898"/>
    </source>
</evidence>
<dbReference type="CDD" id="cd00397">
    <property type="entry name" value="DNA_BRE_C"/>
    <property type="match status" value="1"/>
</dbReference>
<comment type="caution">
    <text evidence="3">The sequence shown here is derived from an EMBL/GenBank/DDBJ whole genome shotgun (WGS) entry which is preliminary data.</text>
</comment>
<dbReference type="InterPro" id="IPR013762">
    <property type="entry name" value="Integrase-like_cat_sf"/>
</dbReference>
<gene>
    <name evidence="3" type="ORF">HA052_25625</name>
</gene>
<dbReference type="EMBL" id="JAAOMA010000070">
    <property type="protein sequence ID" value="NHR08575.1"/>
    <property type="molecule type" value="Genomic_DNA"/>
</dbReference>
<evidence type="ECO:0000313" key="3">
    <source>
        <dbReference type="EMBL" id="NHR08575.1"/>
    </source>
</evidence>
<dbReference type="InterPro" id="IPR002104">
    <property type="entry name" value="Integrase_catalytic"/>
</dbReference>